<sequence length="88" mass="9724">MNCIIDEAIDVGTELLPAIPKCKSLLLKETPEFTTNNNTTLALDTHAMTVGFFHELTIDPYLPLNDSKSIDSDTIDPLKYICSTPINL</sequence>
<accession>A0AC34R506</accession>
<organism evidence="1 2">
    <name type="scientific">Panagrolaimus sp. JU765</name>
    <dbReference type="NCBI Taxonomy" id="591449"/>
    <lineage>
        <taxon>Eukaryota</taxon>
        <taxon>Metazoa</taxon>
        <taxon>Ecdysozoa</taxon>
        <taxon>Nematoda</taxon>
        <taxon>Chromadorea</taxon>
        <taxon>Rhabditida</taxon>
        <taxon>Tylenchina</taxon>
        <taxon>Panagrolaimomorpha</taxon>
        <taxon>Panagrolaimoidea</taxon>
        <taxon>Panagrolaimidae</taxon>
        <taxon>Panagrolaimus</taxon>
    </lineage>
</organism>
<reference evidence="2" key="1">
    <citation type="submission" date="2022-11" db="UniProtKB">
        <authorList>
            <consortium name="WormBaseParasite"/>
        </authorList>
    </citation>
    <scope>IDENTIFICATION</scope>
</reference>
<evidence type="ECO:0000313" key="2">
    <source>
        <dbReference type="WBParaSite" id="JU765_v2.g3436.t1"/>
    </source>
</evidence>
<dbReference type="Proteomes" id="UP000887576">
    <property type="component" value="Unplaced"/>
</dbReference>
<protein>
    <submittedName>
        <fullName evidence="2">Uncharacterized protein</fullName>
    </submittedName>
</protein>
<proteinExistence type="predicted"/>
<name>A0AC34R506_9BILA</name>
<dbReference type="WBParaSite" id="JU765_v2.g3436.t1">
    <property type="protein sequence ID" value="JU765_v2.g3436.t1"/>
    <property type="gene ID" value="JU765_v2.g3436"/>
</dbReference>
<evidence type="ECO:0000313" key="1">
    <source>
        <dbReference type="Proteomes" id="UP000887576"/>
    </source>
</evidence>